<dbReference type="AlphaFoldDB" id="Q21BM9"/>
<evidence type="ECO:0000313" key="1">
    <source>
        <dbReference type="EMBL" id="ABD86207.1"/>
    </source>
</evidence>
<reference evidence="1" key="1">
    <citation type="submission" date="2006-03" db="EMBL/GenBank/DDBJ databases">
        <title>Complete sequence of Rhodopseudomonas palustris BisB18.</title>
        <authorList>
            <consortium name="US DOE Joint Genome Institute"/>
            <person name="Copeland A."/>
            <person name="Lucas S."/>
            <person name="Lapidus A."/>
            <person name="Barry K."/>
            <person name="Detter J.C."/>
            <person name="Glavina del Rio T."/>
            <person name="Hammon N."/>
            <person name="Israni S."/>
            <person name="Dalin E."/>
            <person name="Tice H."/>
            <person name="Pitluck S."/>
            <person name="Chain P."/>
            <person name="Malfatti S."/>
            <person name="Shin M."/>
            <person name="Vergez L."/>
            <person name="Schmutz J."/>
            <person name="Larimer F."/>
            <person name="Land M."/>
            <person name="Hauser L."/>
            <person name="Pelletier D.A."/>
            <person name="Kyrpides N."/>
            <person name="Anderson I."/>
            <person name="Oda Y."/>
            <person name="Harwood C.S."/>
            <person name="Richardson P."/>
        </authorList>
    </citation>
    <scope>NUCLEOTIDE SEQUENCE [LARGE SCALE GENOMIC DNA]</scope>
    <source>
        <strain evidence="1">BisB18</strain>
    </source>
</reference>
<accession>Q21BM9</accession>
<sequence>MLAVTNKCCRTHRATHGCCSTVAAPHRTVWRRLRLRNDELFFGRLAEAAADLFRDWHDRDRRGSVPRHGIRPTSAFRSMLAAGEGYGRANAVLMHSSYHGRMRKNWAISGYSIIVHRKSTVDLW</sequence>
<dbReference type="KEGG" id="rpc:RPC_0634"/>
<proteinExistence type="predicted"/>
<gene>
    <name evidence="1" type="ordered locus">RPC_0634</name>
</gene>
<name>Q21BM9_RHOPB</name>
<dbReference type="HOGENOM" id="CLU_2002127_0_0_5"/>
<protein>
    <submittedName>
        <fullName evidence="1">Uncharacterized protein</fullName>
    </submittedName>
</protein>
<dbReference type="STRING" id="316056.RPC_0634"/>
<organism evidence="1">
    <name type="scientific">Rhodopseudomonas palustris (strain BisB18)</name>
    <dbReference type="NCBI Taxonomy" id="316056"/>
    <lineage>
        <taxon>Bacteria</taxon>
        <taxon>Pseudomonadati</taxon>
        <taxon>Pseudomonadota</taxon>
        <taxon>Alphaproteobacteria</taxon>
        <taxon>Hyphomicrobiales</taxon>
        <taxon>Nitrobacteraceae</taxon>
        <taxon>Rhodopseudomonas</taxon>
    </lineage>
</organism>
<dbReference type="EMBL" id="CP000301">
    <property type="protein sequence ID" value="ABD86207.1"/>
    <property type="molecule type" value="Genomic_DNA"/>
</dbReference>